<dbReference type="STRING" id="1120919.GCA_000429165_03411"/>
<sequence length="131" mass="14640">MNKEELLNKLETEVVDLHVVLQAWFRGEGGNDPSVVTRHFDADFQMVGAAGRVLSCAVFAAALPGLYGSRPGLVMEIQNVEIRHVFNGGVVGFYREIQTQGEQRTERWSSVVLVDGEEGFVWKQLHETFCS</sequence>
<protein>
    <recommendedName>
        <fullName evidence="3">DUF4440 domain-containing protein</fullName>
    </recommendedName>
</protein>
<keyword evidence="2" id="KW-1185">Reference proteome</keyword>
<dbReference type="SUPFAM" id="SSF54427">
    <property type="entry name" value="NTF2-like"/>
    <property type="match status" value="1"/>
</dbReference>
<gene>
    <name evidence="1" type="ORF">ANI02nite_35250</name>
</gene>
<dbReference type="Gene3D" id="3.10.450.50">
    <property type="match status" value="1"/>
</dbReference>
<evidence type="ECO:0000313" key="1">
    <source>
        <dbReference type="EMBL" id="GEN61641.1"/>
    </source>
</evidence>
<reference evidence="1 2" key="1">
    <citation type="submission" date="2019-07" db="EMBL/GenBank/DDBJ databases">
        <title>Whole genome shotgun sequence of Acetobacter nitrogenifigens NBRC 105050.</title>
        <authorList>
            <person name="Hosoyama A."/>
            <person name="Uohara A."/>
            <person name="Ohji S."/>
            <person name="Ichikawa N."/>
        </authorList>
    </citation>
    <scope>NUCLEOTIDE SEQUENCE [LARGE SCALE GENOMIC DNA]</scope>
    <source>
        <strain evidence="1 2">NBRC 105050</strain>
    </source>
</reference>
<name>A0A511XFG7_9PROT</name>
<comment type="caution">
    <text evidence="1">The sequence shown here is derived from an EMBL/GenBank/DDBJ whole genome shotgun (WGS) entry which is preliminary data.</text>
</comment>
<dbReference type="Proteomes" id="UP000321635">
    <property type="component" value="Unassembled WGS sequence"/>
</dbReference>
<dbReference type="RefSeq" id="WP_051292454.1">
    <property type="nucleotide sequence ID" value="NZ_AUBI01000021.1"/>
</dbReference>
<dbReference type="AlphaFoldDB" id="A0A511XFG7"/>
<accession>A0A511XFG7</accession>
<organism evidence="1 2">
    <name type="scientific">Acetobacter nitrogenifigens DSM 23921 = NBRC 105050</name>
    <dbReference type="NCBI Taxonomy" id="1120919"/>
    <lineage>
        <taxon>Bacteria</taxon>
        <taxon>Pseudomonadati</taxon>
        <taxon>Pseudomonadota</taxon>
        <taxon>Alphaproteobacteria</taxon>
        <taxon>Acetobacterales</taxon>
        <taxon>Acetobacteraceae</taxon>
        <taxon>Acetobacter</taxon>
    </lineage>
</organism>
<dbReference type="OrthoDB" id="8420905at2"/>
<dbReference type="InterPro" id="IPR032710">
    <property type="entry name" value="NTF2-like_dom_sf"/>
</dbReference>
<proteinExistence type="predicted"/>
<evidence type="ECO:0000313" key="2">
    <source>
        <dbReference type="Proteomes" id="UP000321635"/>
    </source>
</evidence>
<evidence type="ECO:0008006" key="3">
    <source>
        <dbReference type="Google" id="ProtNLM"/>
    </source>
</evidence>
<dbReference type="EMBL" id="BJYF01000054">
    <property type="protein sequence ID" value="GEN61641.1"/>
    <property type="molecule type" value="Genomic_DNA"/>
</dbReference>